<evidence type="ECO:0000313" key="2">
    <source>
        <dbReference type="EMBL" id="QRW27221.1"/>
    </source>
</evidence>
<dbReference type="EMBL" id="CP059673">
    <property type="protein sequence ID" value="QRW27221.1"/>
    <property type="molecule type" value="Genomic_DNA"/>
</dbReference>
<dbReference type="GeneID" id="67024098"/>
<gene>
    <name evidence="2" type="ORF">RhiXN_01816</name>
</gene>
<evidence type="ECO:0000256" key="1">
    <source>
        <dbReference type="SAM" id="SignalP"/>
    </source>
</evidence>
<dbReference type="KEGG" id="rsx:RhiXN_01816"/>
<reference evidence="2" key="1">
    <citation type="submission" date="2020-05" db="EMBL/GenBank/DDBJ databases">
        <title>Evolutionary and genomic comparisons of hybrid uninucleate and nonhybrid Rhizoctonia fungi.</title>
        <authorList>
            <person name="Li C."/>
            <person name="Chen X."/>
        </authorList>
    </citation>
    <scope>NUCLEOTIDE SEQUENCE</scope>
    <source>
        <strain evidence="2">AG-1 IA</strain>
    </source>
</reference>
<dbReference type="AlphaFoldDB" id="A0A8H8T276"/>
<evidence type="ECO:0000313" key="3">
    <source>
        <dbReference type="Proteomes" id="UP000650533"/>
    </source>
</evidence>
<sequence length="132" mass="14256">MVIIDPSAVFLATLVTSTWVAPTPCLLQQTRIGISHEDLTGGCPRSAGITTCYVARLPSKINENLDDGIRGSDMYTQSNFMIMVGLEATGATTKFTFKYFIDSALKSLSAYEMKMTQVVSEESDADGSLTKA</sequence>
<proteinExistence type="predicted"/>
<keyword evidence="1" id="KW-0732">Signal</keyword>
<accession>A0A8H8T276</accession>
<feature type="signal peptide" evidence="1">
    <location>
        <begin position="1"/>
        <end position="20"/>
    </location>
</feature>
<feature type="chain" id="PRO_5034323942" evidence="1">
    <location>
        <begin position="21"/>
        <end position="132"/>
    </location>
</feature>
<dbReference type="Proteomes" id="UP000650533">
    <property type="component" value="Chromosome 16"/>
</dbReference>
<protein>
    <submittedName>
        <fullName evidence="2">Uncharacterized protein</fullName>
    </submittedName>
</protein>
<organism evidence="2 3">
    <name type="scientific">Rhizoctonia solani</name>
    <dbReference type="NCBI Taxonomy" id="456999"/>
    <lineage>
        <taxon>Eukaryota</taxon>
        <taxon>Fungi</taxon>
        <taxon>Dikarya</taxon>
        <taxon>Basidiomycota</taxon>
        <taxon>Agaricomycotina</taxon>
        <taxon>Agaricomycetes</taxon>
        <taxon>Cantharellales</taxon>
        <taxon>Ceratobasidiaceae</taxon>
        <taxon>Rhizoctonia</taxon>
    </lineage>
</organism>
<dbReference type="RefSeq" id="XP_043187458.1">
    <property type="nucleotide sequence ID" value="XM_043321635.1"/>
</dbReference>
<name>A0A8H8T276_9AGAM</name>